<evidence type="ECO:0000313" key="2">
    <source>
        <dbReference type="EMBL" id="VBB30943.1"/>
    </source>
</evidence>
<evidence type="ECO:0008006" key="4">
    <source>
        <dbReference type="Google" id="ProtNLM"/>
    </source>
</evidence>
<gene>
    <name evidence="2" type="ORF">NAV_LOCUS5734</name>
</gene>
<evidence type="ECO:0000256" key="1">
    <source>
        <dbReference type="SAM" id="MobiDB-lite"/>
    </source>
</evidence>
<dbReference type="STRING" id="6277.A0A498SM02"/>
<feature type="region of interest" description="Disordered" evidence="1">
    <location>
        <begin position="184"/>
        <end position="213"/>
    </location>
</feature>
<organism evidence="2 3">
    <name type="scientific">Acanthocheilonema viteae</name>
    <name type="common">Filarial nematode worm</name>
    <name type="synonym">Dipetalonema viteae</name>
    <dbReference type="NCBI Taxonomy" id="6277"/>
    <lineage>
        <taxon>Eukaryota</taxon>
        <taxon>Metazoa</taxon>
        <taxon>Ecdysozoa</taxon>
        <taxon>Nematoda</taxon>
        <taxon>Chromadorea</taxon>
        <taxon>Rhabditida</taxon>
        <taxon>Spirurina</taxon>
        <taxon>Spiruromorpha</taxon>
        <taxon>Filarioidea</taxon>
        <taxon>Onchocercidae</taxon>
        <taxon>Acanthocheilonema</taxon>
    </lineage>
</organism>
<dbReference type="EMBL" id="UPTC01001047">
    <property type="protein sequence ID" value="VBB30943.1"/>
    <property type="molecule type" value="Genomic_DNA"/>
</dbReference>
<reference evidence="2 3" key="1">
    <citation type="submission" date="2018-08" db="EMBL/GenBank/DDBJ databases">
        <authorList>
            <person name="Laetsch R D."/>
            <person name="Stevens L."/>
            <person name="Kumar S."/>
            <person name="Blaxter L. M."/>
        </authorList>
    </citation>
    <scope>NUCLEOTIDE SEQUENCE [LARGE SCALE GENOMIC DNA]</scope>
</reference>
<dbReference type="Proteomes" id="UP000276991">
    <property type="component" value="Unassembled WGS sequence"/>
</dbReference>
<proteinExistence type="predicted"/>
<dbReference type="OrthoDB" id="5804825at2759"/>
<keyword evidence="3" id="KW-1185">Reference proteome</keyword>
<protein>
    <recommendedName>
        <fullName evidence="4">THAP-type domain-containing protein</fullName>
    </recommendedName>
</protein>
<evidence type="ECO:0000313" key="3">
    <source>
        <dbReference type="Proteomes" id="UP000276991"/>
    </source>
</evidence>
<sequence>MVQNGPSWFICPIYSMGGLGRARGASSFCITATGHRKRCCDELPLIAAPLKIRSLLLIEVMEKCVFCGWHRRTSGPALRFYGIPREPGLKRVRWLCAIGDRELSPKDKVCSVHFRQGRPSNDPSHEDFAPHLFLQRSISQPTAKTLTYLESLANDDDFDEMPSVSRPERSERLHACKPSILRKRRKLVSSSSEPKKTDQNTIGNAQNCSSEKNLLTEIQEVEKRTSKDDTPNVVMFTNPMTGMKKRMKLQHLPRSFVEAVGIKPGQTVIIKRRIRVAKSARNQAEESDTMENVLEKEENLLENTANIC</sequence>
<dbReference type="AlphaFoldDB" id="A0A498SM02"/>
<feature type="compositionally biased region" description="Polar residues" evidence="1">
    <location>
        <begin position="199"/>
        <end position="213"/>
    </location>
</feature>
<accession>A0A498SM02</accession>
<name>A0A498SM02_ACAVI</name>